<dbReference type="InterPro" id="IPR013783">
    <property type="entry name" value="Ig-like_fold"/>
</dbReference>
<evidence type="ECO:0000256" key="5">
    <source>
        <dbReference type="ARBA" id="ARBA00022737"/>
    </source>
</evidence>
<dbReference type="CDD" id="cd00054">
    <property type="entry name" value="EGF_CA"/>
    <property type="match status" value="2"/>
</dbReference>
<evidence type="ECO:0000256" key="2">
    <source>
        <dbReference type="ARBA" id="ARBA00022525"/>
    </source>
</evidence>
<dbReference type="SUPFAM" id="SSF56436">
    <property type="entry name" value="C-type lectin-like"/>
    <property type="match status" value="2"/>
</dbReference>
<dbReference type="Pfam" id="PF00008">
    <property type="entry name" value="EGF"/>
    <property type="match status" value="2"/>
</dbReference>
<dbReference type="CDD" id="cd03519">
    <property type="entry name" value="Link_domain_HAPLN_module_2"/>
    <property type="match status" value="1"/>
</dbReference>
<dbReference type="SMART" id="SM00181">
    <property type="entry name" value="EGF"/>
    <property type="match status" value="2"/>
</dbReference>
<dbReference type="CDD" id="cd05877">
    <property type="entry name" value="Ig_LP_like"/>
    <property type="match status" value="1"/>
</dbReference>
<evidence type="ECO:0000256" key="11">
    <source>
        <dbReference type="ARBA" id="ARBA00059795"/>
    </source>
</evidence>
<feature type="disulfide bond" evidence="14">
    <location>
        <begin position="800"/>
        <end position="869"/>
    </location>
</feature>
<protein>
    <recommendedName>
        <fullName evidence="12">Hyaluronan and proteoglycan link protein 3</fullName>
    </recommendedName>
</protein>
<dbReference type="InterPro" id="IPR000421">
    <property type="entry name" value="FA58C"/>
</dbReference>
<evidence type="ECO:0000256" key="16">
    <source>
        <dbReference type="SAM" id="SignalP"/>
    </source>
</evidence>
<dbReference type="FunFam" id="2.60.40.10:FF:000845">
    <property type="entry name" value="Hyaluronan and proteoglycan link protein 3"/>
    <property type="match status" value="1"/>
</dbReference>
<dbReference type="Pfam" id="PF00754">
    <property type="entry name" value="F5_F8_type_C"/>
    <property type="match status" value="2"/>
</dbReference>
<dbReference type="FunFam" id="3.10.100.10:FF:000002">
    <property type="entry name" value="Hyaluronan proteoglycan link protein 1"/>
    <property type="match status" value="1"/>
</dbReference>
<dbReference type="InterPro" id="IPR013106">
    <property type="entry name" value="Ig_V-set"/>
</dbReference>
<dbReference type="PROSITE" id="PS01285">
    <property type="entry name" value="FA58C_1"/>
    <property type="match status" value="2"/>
</dbReference>
<feature type="disulfide bond" evidence="14">
    <location>
        <begin position="825"/>
        <end position="846"/>
    </location>
</feature>
<proteinExistence type="inferred from homology"/>
<dbReference type="Pfam" id="PF07686">
    <property type="entry name" value="V-set"/>
    <property type="match status" value="1"/>
</dbReference>
<dbReference type="PROSITE" id="PS50026">
    <property type="entry name" value="EGF_3"/>
    <property type="match status" value="2"/>
</dbReference>
<evidence type="ECO:0000256" key="4">
    <source>
        <dbReference type="ARBA" id="ARBA00022729"/>
    </source>
</evidence>
<dbReference type="SUPFAM" id="SSF49785">
    <property type="entry name" value="Galactose-binding domain-like"/>
    <property type="match status" value="2"/>
</dbReference>
<dbReference type="InterPro" id="IPR036179">
    <property type="entry name" value="Ig-like_dom_sf"/>
</dbReference>
<gene>
    <name evidence="21" type="ORF">LTLLF_179610</name>
</gene>
<name>A0A8J6G356_MICOH</name>
<accession>A0A8J6G356</accession>
<dbReference type="PROSITE" id="PS50835">
    <property type="entry name" value="IG_LIKE"/>
    <property type="match status" value="1"/>
</dbReference>
<dbReference type="GO" id="GO:0005540">
    <property type="term" value="F:hyaluronic acid binding"/>
    <property type="evidence" value="ECO:0007669"/>
    <property type="project" value="UniProtKB-KW"/>
</dbReference>
<dbReference type="SMART" id="SM00445">
    <property type="entry name" value="LINK"/>
    <property type="match status" value="2"/>
</dbReference>
<feature type="transmembrane region" description="Helical" evidence="15">
    <location>
        <begin position="511"/>
        <end position="535"/>
    </location>
</feature>
<evidence type="ECO:0000259" key="20">
    <source>
        <dbReference type="PROSITE" id="PS50963"/>
    </source>
</evidence>
<dbReference type="Gene3D" id="3.10.100.10">
    <property type="entry name" value="Mannose-Binding Protein A, subunit A"/>
    <property type="match status" value="2"/>
</dbReference>
<keyword evidence="15" id="KW-0812">Transmembrane</keyword>
<dbReference type="SMART" id="SM00231">
    <property type="entry name" value="FA58C"/>
    <property type="match status" value="2"/>
</dbReference>
<dbReference type="GO" id="GO:0072534">
    <property type="term" value="C:perineuronal net"/>
    <property type="evidence" value="ECO:0007669"/>
    <property type="project" value="TreeGrafter"/>
</dbReference>
<feature type="domain" description="Link" evidence="20">
    <location>
        <begin position="780"/>
        <end position="871"/>
    </location>
</feature>
<dbReference type="SMART" id="SM00409">
    <property type="entry name" value="IG"/>
    <property type="match status" value="1"/>
</dbReference>
<evidence type="ECO:0000256" key="7">
    <source>
        <dbReference type="ARBA" id="ARBA00023157"/>
    </source>
</evidence>
<keyword evidence="9" id="KW-0393">Immunoglobulin domain</keyword>
<evidence type="ECO:0000313" key="21">
    <source>
        <dbReference type="EMBL" id="KAH0505196.1"/>
    </source>
</evidence>
<feature type="domain" description="EGF-like" evidence="18">
    <location>
        <begin position="24"/>
        <end position="61"/>
    </location>
</feature>
<evidence type="ECO:0000256" key="8">
    <source>
        <dbReference type="ARBA" id="ARBA00023290"/>
    </source>
</evidence>
<dbReference type="GO" id="GO:0001501">
    <property type="term" value="P:skeletal system development"/>
    <property type="evidence" value="ECO:0007669"/>
    <property type="project" value="TreeGrafter"/>
</dbReference>
<dbReference type="PRINTS" id="PR01265">
    <property type="entry name" value="LINKMODULE"/>
</dbReference>
<evidence type="ECO:0000256" key="6">
    <source>
        <dbReference type="ARBA" id="ARBA00022889"/>
    </source>
</evidence>
<dbReference type="InterPro" id="IPR016187">
    <property type="entry name" value="CTDL_fold"/>
</dbReference>
<dbReference type="PROSITE" id="PS50963">
    <property type="entry name" value="LINK_2"/>
    <property type="match status" value="2"/>
</dbReference>
<dbReference type="GO" id="GO:0002052">
    <property type="term" value="P:positive regulation of neuroblast proliferation"/>
    <property type="evidence" value="ECO:0007669"/>
    <property type="project" value="TreeGrafter"/>
</dbReference>
<comment type="caution">
    <text evidence="21">The sequence shown here is derived from an EMBL/GenBank/DDBJ whole genome shotgun (WGS) entry which is preliminary data.</text>
</comment>
<keyword evidence="7 13" id="KW-1015">Disulfide bond</keyword>
<evidence type="ECO:0000259" key="19">
    <source>
        <dbReference type="PROSITE" id="PS50835"/>
    </source>
</evidence>
<dbReference type="SUPFAM" id="SSF48726">
    <property type="entry name" value="Immunoglobulin"/>
    <property type="match status" value="1"/>
</dbReference>
<feature type="domain" description="F5/8 type C" evidence="17">
    <location>
        <begin position="300"/>
        <end position="455"/>
    </location>
</feature>
<feature type="domain" description="F5/8 type C" evidence="17">
    <location>
        <begin position="139"/>
        <end position="295"/>
    </location>
</feature>
<dbReference type="InterPro" id="IPR007110">
    <property type="entry name" value="Ig-like_dom"/>
</dbReference>
<feature type="domain" description="Ig-like" evidence="19">
    <location>
        <begin position="562"/>
        <end position="678"/>
    </location>
</feature>
<keyword evidence="2" id="KW-0964">Secreted</keyword>
<evidence type="ECO:0000256" key="3">
    <source>
        <dbReference type="ARBA" id="ARBA00022530"/>
    </source>
</evidence>
<dbReference type="InterPro" id="IPR008979">
    <property type="entry name" value="Galactose-bd-like_sf"/>
</dbReference>
<dbReference type="Gene3D" id="2.10.25.10">
    <property type="entry name" value="Laminin"/>
    <property type="match status" value="2"/>
</dbReference>
<keyword evidence="13" id="KW-0245">EGF-like domain</keyword>
<evidence type="ECO:0000259" key="17">
    <source>
        <dbReference type="PROSITE" id="PS50022"/>
    </source>
</evidence>
<dbReference type="GO" id="GO:0007417">
    <property type="term" value="P:central nervous system development"/>
    <property type="evidence" value="ECO:0007669"/>
    <property type="project" value="TreeGrafter"/>
</dbReference>
<dbReference type="EMBL" id="JAATJU010024619">
    <property type="protein sequence ID" value="KAH0505196.1"/>
    <property type="molecule type" value="Genomic_DNA"/>
</dbReference>
<dbReference type="InterPro" id="IPR003599">
    <property type="entry name" value="Ig_sub"/>
</dbReference>
<organism evidence="21 22">
    <name type="scientific">Microtus ochrogaster</name>
    <name type="common">Prairie vole</name>
    <dbReference type="NCBI Taxonomy" id="79684"/>
    <lineage>
        <taxon>Eukaryota</taxon>
        <taxon>Metazoa</taxon>
        <taxon>Chordata</taxon>
        <taxon>Craniata</taxon>
        <taxon>Vertebrata</taxon>
        <taxon>Euteleostomi</taxon>
        <taxon>Mammalia</taxon>
        <taxon>Eutheria</taxon>
        <taxon>Euarchontoglires</taxon>
        <taxon>Glires</taxon>
        <taxon>Rodentia</taxon>
        <taxon>Myomorpha</taxon>
        <taxon>Muroidea</taxon>
        <taxon>Cricetidae</taxon>
        <taxon>Arvicolinae</taxon>
        <taxon>Microtus</taxon>
    </lineage>
</organism>
<sequence length="873" mass="97453">MQLSGALAALCGVLLCAPGLFAASGDFCDSSQCLNGGTCLLGQDNDIYCLCPEGFTGLVCNETEKGPCSPNPCHHDGKCQLTEDTHRGDIFTQYICQCPLGYSGTHCEIMNETIYYNVEDYLSTTAIPTPVPNPGFSRCTSKLGMEGGAIADSQISASSVYVGFMGLQRWGPELARLYRTGIVNAWTASNYDSKPWIQVNLLRKMRVSGVMTQGASRAGRAEYLKTFKVAYSLDGRKFEFIQDASGSGDKEFLGNTDNNGLKVNMFSPALEAQYIRLYPVSCYRGCTLRFELLGCELHGCSEPLGLKNNTIPDSQITASSSYKTWNLRAFGWYPHLGRLDMQGKINAWTAQSNSNKEWLQVDLGTQREVTGIITQGARDFGHIQYVASYKVAHSNDGVQWTIYEEHGTSKVFHGNSDNNSHKKNIFETPFTARYVRVLPVSWHNRITLRLELLGSPLTSELFLLLLSLQLLSLQLTLFSQDPQASHLLNSLPDLGCPWAKPRPRHLGTATILAKMGLLFLVLLLSLSCVLGLPFYNGFYYSHGPHGRTLSDGYVEGLFSGVKLVVETTEESLFSHRGATVTLPCHYHYEPALASPRHVRVKWWRSSENGSPEQDVLVAIGPRHRSFGDYQGRVQLRQDTQQEVSLELRDLRLEDSGRYRCEVTDGLEDQSGLVELELRGVVFPYQSSKGRYQLNFHEAQQACREQDAVVASFEQLFRAWEEGLDWCNAGWLQDASVQYPIALPRQPCGGLGLAPGVRSYGQRHRRLHRYDVFCFAAALKGWVYYLEHPEKLTLQEAREACLEDGTQIATVGQLFAAWKFRGLDRCDAGWLADGSARYPIVHPRPNCGPPEPGVRTFGFPDPHARYGVYCYRQR</sequence>
<evidence type="ECO:0000256" key="15">
    <source>
        <dbReference type="SAM" id="Phobius"/>
    </source>
</evidence>
<keyword evidence="15" id="KW-1133">Transmembrane helix</keyword>
<dbReference type="InterPro" id="IPR016186">
    <property type="entry name" value="C-type_lectin-like/link_sf"/>
</dbReference>
<dbReference type="CDD" id="cd03518">
    <property type="entry name" value="Link_domain_HAPLN_module_1"/>
    <property type="match status" value="1"/>
</dbReference>
<keyword evidence="6" id="KW-0130">Cell adhesion</keyword>
<dbReference type="PROSITE" id="PS01241">
    <property type="entry name" value="LINK_1"/>
    <property type="match status" value="1"/>
</dbReference>
<evidence type="ECO:0000256" key="14">
    <source>
        <dbReference type="PROSITE-ProRule" id="PRU00323"/>
    </source>
</evidence>
<dbReference type="Proteomes" id="UP000710432">
    <property type="component" value="Unassembled WGS sequence"/>
</dbReference>
<dbReference type="FunFam" id="2.60.120.260:FF:000002">
    <property type="entry name" value="Coagulation factor VIII"/>
    <property type="match status" value="2"/>
</dbReference>
<keyword evidence="4 16" id="KW-0732">Signal</keyword>
<feature type="domain" description="EGF-like" evidence="18">
    <location>
        <begin position="64"/>
        <end position="108"/>
    </location>
</feature>
<dbReference type="SUPFAM" id="SSF57196">
    <property type="entry name" value="EGF/Laminin"/>
    <property type="match status" value="2"/>
</dbReference>
<evidence type="ECO:0000256" key="10">
    <source>
        <dbReference type="ARBA" id="ARBA00038272"/>
    </source>
</evidence>
<evidence type="ECO:0000256" key="13">
    <source>
        <dbReference type="PROSITE-ProRule" id="PRU00076"/>
    </source>
</evidence>
<dbReference type="Pfam" id="PF00193">
    <property type="entry name" value="Xlink"/>
    <property type="match status" value="2"/>
</dbReference>
<dbReference type="InterPro" id="IPR000742">
    <property type="entry name" value="EGF"/>
</dbReference>
<evidence type="ECO:0000259" key="18">
    <source>
        <dbReference type="PROSITE" id="PS50026"/>
    </source>
</evidence>
<evidence type="ECO:0000256" key="12">
    <source>
        <dbReference type="ARBA" id="ARBA00069066"/>
    </source>
</evidence>
<comment type="similarity">
    <text evidence="10">Belongs to the HAPLN family.</text>
</comment>
<feature type="disulfide bond" evidence="13">
    <location>
        <begin position="51"/>
        <end position="60"/>
    </location>
</feature>
<feature type="domain" description="Link" evidence="20">
    <location>
        <begin position="680"/>
        <end position="775"/>
    </location>
</feature>
<dbReference type="PROSITE" id="PS50022">
    <property type="entry name" value="FA58C_3"/>
    <property type="match status" value="2"/>
</dbReference>
<keyword evidence="3" id="KW-0272">Extracellular matrix</keyword>
<feature type="disulfide bond" evidence="13">
    <location>
        <begin position="98"/>
        <end position="107"/>
    </location>
</feature>
<evidence type="ECO:0000313" key="22">
    <source>
        <dbReference type="Proteomes" id="UP000710432"/>
    </source>
</evidence>
<dbReference type="GO" id="GO:0005615">
    <property type="term" value="C:extracellular space"/>
    <property type="evidence" value="ECO:0007669"/>
    <property type="project" value="TreeGrafter"/>
</dbReference>
<dbReference type="FunFam" id="3.10.100.10:FF:000001">
    <property type="entry name" value="Hyaluronan proteoglycan link protein 1"/>
    <property type="match status" value="1"/>
</dbReference>
<dbReference type="PROSITE" id="PS01186">
    <property type="entry name" value="EGF_2"/>
    <property type="match status" value="2"/>
</dbReference>
<reference evidence="21" key="1">
    <citation type="submission" date="2020-03" db="EMBL/GenBank/DDBJ databases">
        <title>Studies in the Genomics of Life Span.</title>
        <authorList>
            <person name="Glass D."/>
        </authorList>
    </citation>
    <scope>NUCLEOTIDE SEQUENCE</scope>
    <source>
        <strain evidence="21">LTLLF</strain>
        <tissue evidence="21">Muscle</tissue>
    </source>
</reference>
<dbReference type="PROSITE" id="PS01286">
    <property type="entry name" value="FA58C_2"/>
    <property type="match status" value="1"/>
</dbReference>
<feature type="disulfide bond" evidence="14">
    <location>
        <begin position="726"/>
        <end position="747"/>
    </location>
</feature>
<dbReference type="InterPro" id="IPR050691">
    <property type="entry name" value="Hyaluronan_bind_Proteoglycan"/>
</dbReference>
<feature type="chain" id="PRO_5035246948" description="Hyaluronan and proteoglycan link protein 3" evidence="16">
    <location>
        <begin position="23"/>
        <end position="873"/>
    </location>
</feature>
<dbReference type="PANTHER" id="PTHR22804">
    <property type="entry name" value="AGGRECAN/VERSICAN PROTEOGLYCAN"/>
    <property type="match status" value="1"/>
</dbReference>
<dbReference type="GO" id="GO:0010001">
    <property type="term" value="P:glial cell differentiation"/>
    <property type="evidence" value="ECO:0007669"/>
    <property type="project" value="TreeGrafter"/>
</dbReference>
<dbReference type="PANTHER" id="PTHR22804:SF40">
    <property type="entry name" value="HYALURONAN AND PROTEOGLYCAN LINK PROTEIN 3"/>
    <property type="match status" value="1"/>
</dbReference>
<keyword evidence="8" id="KW-0373">Hyaluronic acid</keyword>
<comment type="caution">
    <text evidence="13">Lacks conserved residue(s) required for the propagation of feature annotation.</text>
</comment>
<comment type="subcellular location">
    <subcellularLocation>
        <location evidence="1">Secreted</location>
        <location evidence="1">Extracellular space</location>
        <location evidence="1">Extracellular matrix</location>
    </subcellularLocation>
</comment>
<feature type="signal peptide" evidence="16">
    <location>
        <begin position="1"/>
        <end position="22"/>
    </location>
</feature>
<dbReference type="Gene3D" id="2.60.40.10">
    <property type="entry name" value="Immunoglobulins"/>
    <property type="match status" value="1"/>
</dbReference>
<dbReference type="GO" id="GO:0045202">
    <property type="term" value="C:synapse"/>
    <property type="evidence" value="ECO:0007669"/>
    <property type="project" value="TreeGrafter"/>
</dbReference>
<dbReference type="SMART" id="SM00406">
    <property type="entry name" value="IGv"/>
    <property type="match status" value="1"/>
</dbReference>
<dbReference type="GO" id="GO:0007155">
    <property type="term" value="P:cell adhesion"/>
    <property type="evidence" value="ECO:0007669"/>
    <property type="project" value="UniProtKB-KW"/>
</dbReference>
<dbReference type="InterPro" id="IPR000538">
    <property type="entry name" value="Link_dom"/>
</dbReference>
<keyword evidence="15" id="KW-0472">Membrane</keyword>
<keyword evidence="5" id="KW-0677">Repeat</keyword>
<evidence type="ECO:0000256" key="1">
    <source>
        <dbReference type="ARBA" id="ARBA00004498"/>
    </source>
</evidence>
<dbReference type="CDD" id="cd00057">
    <property type="entry name" value="FA58C"/>
    <property type="match status" value="2"/>
</dbReference>
<dbReference type="PROSITE" id="PS00022">
    <property type="entry name" value="EGF_1"/>
    <property type="match status" value="2"/>
</dbReference>
<evidence type="ECO:0000256" key="9">
    <source>
        <dbReference type="ARBA" id="ARBA00023319"/>
    </source>
</evidence>
<dbReference type="AlphaFoldDB" id="A0A8J6G356"/>
<comment type="function">
    <text evidence="11">May function in hyaluronic acid binding.</text>
</comment>
<dbReference type="Gene3D" id="2.60.120.260">
    <property type="entry name" value="Galactose-binding domain-like"/>
    <property type="match status" value="2"/>
</dbReference>